<proteinExistence type="predicted"/>
<organism evidence="1 2">
    <name type="scientific">Roseofilum capinflatum BLCC-M114</name>
    <dbReference type="NCBI Taxonomy" id="3022440"/>
    <lineage>
        <taxon>Bacteria</taxon>
        <taxon>Bacillati</taxon>
        <taxon>Cyanobacteriota</taxon>
        <taxon>Cyanophyceae</taxon>
        <taxon>Desertifilales</taxon>
        <taxon>Desertifilaceae</taxon>
        <taxon>Roseofilum</taxon>
        <taxon>Roseofilum capinflatum</taxon>
    </lineage>
</organism>
<dbReference type="Proteomes" id="UP001235849">
    <property type="component" value="Unassembled WGS sequence"/>
</dbReference>
<evidence type="ECO:0000313" key="1">
    <source>
        <dbReference type="EMBL" id="MDJ1174968.1"/>
    </source>
</evidence>
<keyword evidence="2" id="KW-1185">Reference proteome</keyword>
<dbReference type="EMBL" id="JAQOSO010000074">
    <property type="protein sequence ID" value="MDJ1174968.1"/>
    <property type="molecule type" value="Genomic_DNA"/>
</dbReference>
<sequence>MLKKKPRLRALKGEGAKSLHQPIGAIAETGEIMAYPVNNVLHQEPWDSV</sequence>
<protein>
    <submittedName>
        <fullName evidence="1">Uncharacterized protein</fullName>
    </submittedName>
</protein>
<comment type="caution">
    <text evidence="1">The sequence shown here is derived from an EMBL/GenBank/DDBJ whole genome shotgun (WGS) entry which is preliminary data.</text>
</comment>
<evidence type="ECO:0000313" key="2">
    <source>
        <dbReference type="Proteomes" id="UP001235849"/>
    </source>
</evidence>
<accession>A0ABT7B9L4</accession>
<name>A0ABT7B9L4_9CYAN</name>
<reference evidence="1 2" key="1">
    <citation type="submission" date="2023-01" db="EMBL/GenBank/DDBJ databases">
        <title>Novel diversity within Roseofilum (Cyanobacteria; Desertifilaceae) from marine benthic mats with descriptions of four novel species.</title>
        <authorList>
            <person name="Wang Y."/>
            <person name="Berthold D.E."/>
            <person name="Hu J."/>
            <person name="Lefler F.W."/>
            <person name="Laughinghouse H.D. IV."/>
        </authorList>
    </citation>
    <scope>NUCLEOTIDE SEQUENCE [LARGE SCALE GENOMIC DNA]</scope>
    <source>
        <strain evidence="1 2">BLCC-M114</strain>
    </source>
</reference>
<dbReference type="RefSeq" id="WP_283767284.1">
    <property type="nucleotide sequence ID" value="NZ_JAQOSO010000074.1"/>
</dbReference>
<gene>
    <name evidence="1" type="ORF">PMG25_12770</name>
</gene>